<evidence type="ECO:0000259" key="3">
    <source>
        <dbReference type="PROSITE" id="PS50056"/>
    </source>
</evidence>
<keyword evidence="5" id="KW-1185">Reference proteome</keyword>
<dbReference type="PANTHER" id="PTHR47216">
    <property type="match status" value="1"/>
</dbReference>
<proteinExistence type="predicted"/>
<dbReference type="Pfam" id="PF00782">
    <property type="entry name" value="DSPc"/>
    <property type="match status" value="1"/>
</dbReference>
<keyword evidence="2" id="KW-0904">Protein phosphatase</keyword>
<evidence type="ECO:0000313" key="4">
    <source>
        <dbReference type="EMBL" id="MDY3557961.1"/>
    </source>
</evidence>
<dbReference type="PROSITE" id="PS00383">
    <property type="entry name" value="TYR_PHOSPHATASE_1"/>
    <property type="match status" value="1"/>
</dbReference>
<dbReference type="InterPro" id="IPR029021">
    <property type="entry name" value="Prot-tyrosine_phosphatase-like"/>
</dbReference>
<dbReference type="Proteomes" id="UP001272242">
    <property type="component" value="Unassembled WGS sequence"/>
</dbReference>
<dbReference type="InterPro" id="IPR000387">
    <property type="entry name" value="Tyr_Pase_dom"/>
</dbReference>
<protein>
    <submittedName>
        <fullName evidence="4">Dual specificity protein phosphatase family protein</fullName>
    </submittedName>
</protein>
<comment type="caution">
    <text evidence="4">The sequence shown here is derived from an EMBL/GenBank/DDBJ whole genome shotgun (WGS) entry which is preliminary data.</text>
</comment>
<accession>A0ABU5ERJ7</accession>
<sequence>MIHGPYIALTALSYRLAVWGARERAFVQIAPNVFLGRRLTEAEARRIELWPAVLDLAGELTDPPFLRAVPHYRSLPLLDATAPTQDLLREAVGWVKDRAAHGPVYVHCALGHGRSALVVAAYLLATGTVMSAKEAVAYLRGLRPAVRLNRAQRAALNRFAGGLATSAPSA</sequence>
<dbReference type="PANTHER" id="PTHR47216:SF4">
    <property type="entry name" value="OS01G0859400 PROTEIN"/>
    <property type="match status" value="1"/>
</dbReference>
<dbReference type="RefSeq" id="WP_320684951.1">
    <property type="nucleotide sequence ID" value="NZ_JAXBLV010000009.1"/>
</dbReference>
<dbReference type="Gene3D" id="3.90.190.10">
    <property type="entry name" value="Protein tyrosine phosphatase superfamily"/>
    <property type="match status" value="1"/>
</dbReference>
<reference evidence="5" key="1">
    <citation type="journal article" date="2023" name="Mar. Drugs">
        <title>Gemmata algarum, a Novel Planctomycete Isolated from an Algal Mat, Displays Antimicrobial Activity.</title>
        <authorList>
            <person name="Kumar G."/>
            <person name="Kallscheuer N."/>
            <person name="Kashif M."/>
            <person name="Ahamad S."/>
            <person name="Jagadeeshwari U."/>
            <person name="Pannikurungottu S."/>
            <person name="Haufschild T."/>
            <person name="Kabuu M."/>
            <person name="Sasikala C."/>
            <person name="Jogler C."/>
            <person name="Ramana C."/>
        </authorList>
    </citation>
    <scope>NUCLEOTIDE SEQUENCE [LARGE SCALE GENOMIC DNA]</scope>
    <source>
        <strain evidence="5">JC673</strain>
    </source>
</reference>
<dbReference type="InterPro" id="IPR016130">
    <property type="entry name" value="Tyr_Pase_AS"/>
</dbReference>
<dbReference type="EMBL" id="JAXBLV010000009">
    <property type="protein sequence ID" value="MDY3557961.1"/>
    <property type="molecule type" value="Genomic_DNA"/>
</dbReference>
<organism evidence="4 5">
    <name type="scientific">Gemmata algarum</name>
    <dbReference type="NCBI Taxonomy" id="2975278"/>
    <lineage>
        <taxon>Bacteria</taxon>
        <taxon>Pseudomonadati</taxon>
        <taxon>Planctomycetota</taxon>
        <taxon>Planctomycetia</taxon>
        <taxon>Gemmatales</taxon>
        <taxon>Gemmataceae</taxon>
        <taxon>Gemmata</taxon>
    </lineage>
</organism>
<evidence type="ECO:0000256" key="1">
    <source>
        <dbReference type="ARBA" id="ARBA00022801"/>
    </source>
</evidence>
<evidence type="ECO:0000313" key="5">
    <source>
        <dbReference type="Proteomes" id="UP001272242"/>
    </source>
</evidence>
<dbReference type="InterPro" id="IPR020422">
    <property type="entry name" value="TYR_PHOSPHATASE_DUAL_dom"/>
</dbReference>
<dbReference type="SMART" id="SM00195">
    <property type="entry name" value="DSPc"/>
    <property type="match status" value="1"/>
</dbReference>
<dbReference type="InterPro" id="IPR000340">
    <property type="entry name" value="Dual-sp_phosphatase_cat-dom"/>
</dbReference>
<feature type="domain" description="Tyrosine specific protein phosphatases" evidence="3">
    <location>
        <begin position="85"/>
        <end position="154"/>
    </location>
</feature>
<keyword evidence="1" id="KW-0378">Hydrolase</keyword>
<gene>
    <name evidence="4" type="ORF">R5W23_006403</name>
</gene>
<name>A0ABU5ERJ7_9BACT</name>
<dbReference type="PROSITE" id="PS50056">
    <property type="entry name" value="TYR_PHOSPHATASE_2"/>
    <property type="match status" value="1"/>
</dbReference>
<dbReference type="SUPFAM" id="SSF52799">
    <property type="entry name" value="(Phosphotyrosine protein) phosphatases II"/>
    <property type="match status" value="1"/>
</dbReference>
<evidence type="ECO:0000256" key="2">
    <source>
        <dbReference type="ARBA" id="ARBA00022912"/>
    </source>
</evidence>